<dbReference type="EMBL" id="JAFBFI010000001">
    <property type="protein sequence ID" value="MBM7690840.1"/>
    <property type="molecule type" value="Genomic_DNA"/>
</dbReference>
<proteinExistence type="predicted"/>
<sequence>MSNISSVKINGENIHLFASDLYIRQENGYETLCLQIVMGEEDQESNSLLKDAVVKITLDDQRVFTKIMKIEKVGYYHLPGLLLAGKIENFHEFEGIDIISENESLRTRMDKEITLDDIRKVKMPHDDDEFRLPVEQLEWLSEFGAEEKNEIVKRAIYDYMEKYA</sequence>
<comment type="caution">
    <text evidence="1">The sequence shown here is derived from an EMBL/GenBank/DDBJ whole genome shotgun (WGS) entry which is preliminary data.</text>
</comment>
<evidence type="ECO:0000313" key="2">
    <source>
        <dbReference type="Proteomes" id="UP000823486"/>
    </source>
</evidence>
<organism evidence="1 2">
    <name type="scientific">Peribacillus deserti</name>
    <dbReference type="NCBI Taxonomy" id="673318"/>
    <lineage>
        <taxon>Bacteria</taxon>
        <taxon>Bacillati</taxon>
        <taxon>Bacillota</taxon>
        <taxon>Bacilli</taxon>
        <taxon>Bacillales</taxon>
        <taxon>Bacillaceae</taxon>
        <taxon>Peribacillus</taxon>
    </lineage>
</organism>
<keyword evidence="2" id="KW-1185">Reference proteome</keyword>
<dbReference type="Proteomes" id="UP000823486">
    <property type="component" value="Unassembled WGS sequence"/>
</dbReference>
<evidence type="ECO:0000313" key="1">
    <source>
        <dbReference type="EMBL" id="MBM7690840.1"/>
    </source>
</evidence>
<name>A0ABS2QCT4_9BACI</name>
<gene>
    <name evidence="1" type="ORF">JOC77_000243</name>
</gene>
<dbReference type="RefSeq" id="WP_204537536.1">
    <property type="nucleotide sequence ID" value="NZ_JAFBFI010000001.1"/>
</dbReference>
<protein>
    <submittedName>
        <fullName evidence="1">Uncharacterized protein</fullName>
    </submittedName>
</protein>
<reference evidence="1 2" key="1">
    <citation type="submission" date="2021-01" db="EMBL/GenBank/DDBJ databases">
        <title>Genomic Encyclopedia of Type Strains, Phase IV (KMG-IV): sequencing the most valuable type-strain genomes for metagenomic binning, comparative biology and taxonomic classification.</title>
        <authorList>
            <person name="Goeker M."/>
        </authorList>
    </citation>
    <scope>NUCLEOTIDE SEQUENCE [LARGE SCALE GENOMIC DNA]</scope>
    <source>
        <strain evidence="1 2">DSM 105482</strain>
    </source>
</reference>
<accession>A0ABS2QCT4</accession>